<keyword evidence="1" id="KW-0732">Signal</keyword>
<dbReference type="Gene3D" id="2.60.40.10">
    <property type="entry name" value="Immunoglobulins"/>
    <property type="match status" value="1"/>
</dbReference>
<dbReference type="AlphaFoldDB" id="A0A1I1NBK7"/>
<accession>A0A1I1NBK7</accession>
<name>A0A1I1NBK7_9GAMM</name>
<protein>
    <submittedName>
        <fullName evidence="3">YHYH protein</fullName>
    </submittedName>
</protein>
<reference evidence="3 4" key="1">
    <citation type="submission" date="2016-10" db="EMBL/GenBank/DDBJ databases">
        <authorList>
            <person name="de Groot N.N."/>
        </authorList>
    </citation>
    <scope>NUCLEOTIDE SEQUENCE [LARGE SCALE GENOMIC DNA]</scope>
    <source>
        <strain evidence="3 4">DSM 6059</strain>
    </source>
</reference>
<dbReference type="SUPFAM" id="SSF49299">
    <property type="entry name" value="PKD domain"/>
    <property type="match status" value="1"/>
</dbReference>
<evidence type="ECO:0000259" key="2">
    <source>
        <dbReference type="Pfam" id="PF14240"/>
    </source>
</evidence>
<dbReference type="Pfam" id="PF22352">
    <property type="entry name" value="K319L-like_PKD"/>
    <property type="match status" value="1"/>
</dbReference>
<feature type="signal peptide" evidence="1">
    <location>
        <begin position="1"/>
        <end position="28"/>
    </location>
</feature>
<dbReference type="InterPro" id="IPR035986">
    <property type="entry name" value="PKD_dom_sf"/>
</dbReference>
<sequence length="458" mass="48809">MKIQNIFTKNVITLFISTALIACGSSNSGDDSTSVDTPVTTNTPPIANAGGNQTVILNEIVNLSASASSDSDSDALTYSWSIQSAPTNSNAALNNNTNETTSFTADIEGSYTITLIVNDGTIDSIQVIVIITATEQVSSRTDITDIALTSQAGSCADYVGEYASNVSDIKRNMTFNGSIHITVNGSKCSLSVNEIPNHDFNDQSASFATNVSSQSGSYQVDVTPQMENDVTEVTLGTRNAIFLNGVMVDLLAAACYDVGNEPLGQEKVGCGPDQINNPWRYDPMSNLNSFGTDQHNAHTQPDGTYHYHGNPLALFDTECESNAQESPVIGFAADGYPIFGPCINVNGAVREANSSFTLKSGTRQSINGYTTPVSGTGDINSNTYDGQFRGDYEYTAGAGDLDECNGMTVNGQYGYYITNAFPWVLNCFKGTPDASFTATGPALQNLMHSHDDEQMHIH</sequence>
<gene>
    <name evidence="3" type="ORF">SAMN02745724_02953</name>
</gene>
<keyword evidence="4" id="KW-1185">Reference proteome</keyword>
<dbReference type="Pfam" id="PF14240">
    <property type="entry name" value="YHYH"/>
    <property type="match status" value="1"/>
</dbReference>
<feature type="domain" description="YHYH" evidence="2">
    <location>
        <begin position="218"/>
        <end position="430"/>
    </location>
</feature>
<evidence type="ECO:0000313" key="4">
    <source>
        <dbReference type="Proteomes" id="UP000198862"/>
    </source>
</evidence>
<proteinExistence type="predicted"/>
<dbReference type="RefSeq" id="WP_091985540.1">
    <property type="nucleotide sequence ID" value="NZ_FOLO01000023.1"/>
</dbReference>
<dbReference type="InterPro" id="IPR013783">
    <property type="entry name" value="Ig-like_fold"/>
</dbReference>
<feature type="chain" id="PRO_5011663965" evidence="1">
    <location>
        <begin position="29"/>
        <end position="458"/>
    </location>
</feature>
<dbReference type="PROSITE" id="PS51257">
    <property type="entry name" value="PROKAR_LIPOPROTEIN"/>
    <property type="match status" value="1"/>
</dbReference>
<dbReference type="Proteomes" id="UP000198862">
    <property type="component" value="Unassembled WGS sequence"/>
</dbReference>
<dbReference type="EMBL" id="FOLO01000023">
    <property type="protein sequence ID" value="SFC92848.1"/>
    <property type="molecule type" value="Genomic_DNA"/>
</dbReference>
<evidence type="ECO:0000256" key="1">
    <source>
        <dbReference type="SAM" id="SignalP"/>
    </source>
</evidence>
<dbReference type="OrthoDB" id="9796530at2"/>
<evidence type="ECO:0000313" key="3">
    <source>
        <dbReference type="EMBL" id="SFC92848.1"/>
    </source>
</evidence>
<dbReference type="STRING" id="1123010.SAMN02745724_02953"/>
<organism evidence="3 4">
    <name type="scientific">Pseudoalteromonas denitrificans DSM 6059</name>
    <dbReference type="NCBI Taxonomy" id="1123010"/>
    <lineage>
        <taxon>Bacteria</taxon>
        <taxon>Pseudomonadati</taxon>
        <taxon>Pseudomonadota</taxon>
        <taxon>Gammaproteobacteria</taxon>
        <taxon>Alteromonadales</taxon>
        <taxon>Pseudoalteromonadaceae</taxon>
        <taxon>Pseudoalteromonas</taxon>
    </lineage>
</organism>
<dbReference type="InterPro" id="IPR025924">
    <property type="entry name" value="YHYH_dom"/>
</dbReference>